<dbReference type="PANTHER" id="PTHR28142:SF1">
    <property type="entry name" value="MITOCHONDRIAL INNER MEMBRANE I-AAA PROTEASE SUPERCOMPLEX SUBUNIT MGR3-RELATED"/>
    <property type="match status" value="1"/>
</dbReference>
<reference evidence="1" key="1">
    <citation type="submission" date="2022-06" db="EMBL/GenBank/DDBJ databases">
        <title>Genome Sequence of Candolleomyces eurysporus.</title>
        <authorList>
            <person name="Buettner E."/>
        </authorList>
    </citation>
    <scope>NUCLEOTIDE SEQUENCE</scope>
    <source>
        <strain evidence="1">VTCC 930004</strain>
    </source>
</reference>
<dbReference type="InterPro" id="IPR040201">
    <property type="entry name" value="Mrg3-like"/>
</dbReference>
<dbReference type="EMBL" id="JANBPK010001191">
    <property type="protein sequence ID" value="KAJ2925252.1"/>
    <property type="molecule type" value="Genomic_DNA"/>
</dbReference>
<evidence type="ECO:0000313" key="1">
    <source>
        <dbReference type="EMBL" id="KAJ2925252.1"/>
    </source>
</evidence>
<dbReference type="Gene3D" id="1.25.40.10">
    <property type="entry name" value="Tetratricopeptide repeat domain"/>
    <property type="match status" value="1"/>
</dbReference>
<dbReference type="AlphaFoldDB" id="A0A9W8MCY7"/>
<evidence type="ECO:0000313" key="2">
    <source>
        <dbReference type="Proteomes" id="UP001140091"/>
    </source>
</evidence>
<sequence length="377" mass="41400">MASWLTGLLIGGIALTAYGVGSAYGTMTMWPKEVRGDLRSGLREGYRGDGTMSEQYLSRAWETTKKLPLEKFGSQPFLKTTGIGIALAGVYENNGKSEQAYQILKQSLDLLQDGIHTASNLRRDLSPEERMRAVSIAYKLGELAQTLNKPKEEEEKWLVYSVETVLKDVMKAPVAAEVVVTDKDMKRQEIARGIVEELKLPSWVLKHDLAAPFEALGSFYSRTGKVSHAMPLYLQAISILIPPPPQVSSAEDQCRAAQLMGNISELILRTRNDPESIVQAESWATKGLEVASRVRKSTLVKHPSCEVAYACMLYNLAMIRDMAGDSHSARQLFDKSLDQSRSIGLEEGIQSAERAIKELASGSQPATMSFPSSPSAS</sequence>
<feature type="non-terminal residue" evidence="1">
    <location>
        <position position="377"/>
    </location>
</feature>
<organism evidence="1 2">
    <name type="scientific">Candolleomyces eurysporus</name>
    <dbReference type="NCBI Taxonomy" id="2828524"/>
    <lineage>
        <taxon>Eukaryota</taxon>
        <taxon>Fungi</taxon>
        <taxon>Dikarya</taxon>
        <taxon>Basidiomycota</taxon>
        <taxon>Agaricomycotina</taxon>
        <taxon>Agaricomycetes</taxon>
        <taxon>Agaricomycetidae</taxon>
        <taxon>Agaricales</taxon>
        <taxon>Agaricineae</taxon>
        <taxon>Psathyrellaceae</taxon>
        <taxon>Candolleomyces</taxon>
    </lineage>
</organism>
<dbReference type="PANTHER" id="PTHR28142">
    <property type="entry name" value="MITOCHONDRIAL INNER MEMBRANE I-AAA PROTEASE SUPERCOMPLEX SUBUNIT MGR3-RELATED"/>
    <property type="match status" value="1"/>
</dbReference>
<comment type="caution">
    <text evidence="1">The sequence shown here is derived from an EMBL/GenBank/DDBJ whole genome shotgun (WGS) entry which is preliminary data.</text>
</comment>
<dbReference type="InterPro" id="IPR011990">
    <property type="entry name" value="TPR-like_helical_dom_sf"/>
</dbReference>
<keyword evidence="2" id="KW-1185">Reference proteome</keyword>
<name>A0A9W8MCY7_9AGAR</name>
<dbReference type="OrthoDB" id="10050400at2759"/>
<gene>
    <name evidence="1" type="ORF">H1R20_g11828</name>
</gene>
<dbReference type="SUPFAM" id="SSF48452">
    <property type="entry name" value="TPR-like"/>
    <property type="match status" value="1"/>
</dbReference>
<dbReference type="Proteomes" id="UP001140091">
    <property type="component" value="Unassembled WGS sequence"/>
</dbReference>
<protein>
    <submittedName>
        <fullName evidence="1">Uncharacterized protein</fullName>
    </submittedName>
</protein>
<accession>A0A9W8MCY7</accession>
<proteinExistence type="predicted"/>